<gene>
    <name evidence="3" type="ORF">GCM10011505_38160</name>
</gene>
<organism evidence="3 4">
    <name type="scientific">Tistrella bauzanensis</name>
    <dbReference type="NCBI Taxonomy" id="657419"/>
    <lineage>
        <taxon>Bacteria</taxon>
        <taxon>Pseudomonadati</taxon>
        <taxon>Pseudomonadota</taxon>
        <taxon>Alphaproteobacteria</taxon>
        <taxon>Geminicoccales</taxon>
        <taxon>Geminicoccaceae</taxon>
        <taxon>Tistrella</taxon>
    </lineage>
</organism>
<dbReference type="SUPFAM" id="SSF51905">
    <property type="entry name" value="FAD/NAD(P)-binding domain"/>
    <property type="match status" value="1"/>
</dbReference>
<protein>
    <recommendedName>
        <fullName evidence="2">FAD-dependent urate hydroxylase HpyO/Asp monooxygenase CreE-like FAD/NAD(P)-binding domain-containing protein</fullName>
    </recommendedName>
</protein>
<keyword evidence="1" id="KW-1133">Transmembrane helix</keyword>
<evidence type="ECO:0000259" key="2">
    <source>
        <dbReference type="Pfam" id="PF13454"/>
    </source>
</evidence>
<feature type="transmembrane region" description="Helical" evidence="1">
    <location>
        <begin position="6"/>
        <end position="25"/>
    </location>
</feature>
<accession>A0ABQ1IWC0</accession>
<dbReference type="Proteomes" id="UP000603352">
    <property type="component" value="Unassembled WGS sequence"/>
</dbReference>
<evidence type="ECO:0000313" key="3">
    <source>
        <dbReference type="EMBL" id="GGB53476.1"/>
    </source>
</evidence>
<comment type="caution">
    <text evidence="3">The sequence shown here is derived from an EMBL/GenBank/DDBJ whole genome shotgun (WGS) entry which is preliminary data.</text>
</comment>
<feature type="domain" description="FAD-dependent urate hydroxylase HpyO/Asp monooxygenase CreE-like FAD/NAD(P)-binding" evidence="2">
    <location>
        <begin position="9"/>
        <end position="163"/>
    </location>
</feature>
<dbReference type="PANTHER" id="PTHR40254:SF1">
    <property type="entry name" value="BLR0577 PROTEIN"/>
    <property type="match status" value="1"/>
</dbReference>
<sequence>MATKGTTIAIIGAGFSGALLAVHLLDRCRQQDKILLVERNSQFGRGVAYATGNPHHLLNVRAGNMSAFPDQPDHFIRWLDSHAGTLGPCEPTGRDGFVPRRIYGSYIQDLIADRIWGCGKAMNLQLIHDSAVGLEPAPGGGFMMQVDGGRRYAVDAAVLALGNFPPGRDLVPSPAYAADPWAPGALEGIDRDATVMLIGTGLTAVDVVISLLDRGHRGPIHAISRRGLLPRAHAPVPAPLPSLDPATAPPQLSALLHAVRRAARQAEADLAAQGRGGGWRAVIDGLRPVTQSLWRGLDTTEQQRFLRHLRPWWDSHRHRMAPDVATRIGDARARGQLLVRAMRIRARHIDADRAAFDLVPRGGGPAERVIAARAVDCTGPGGNLAHTAEPVLAGLFRCGHIRADTLALGLDVDDDLRLIDAHGRADRRLAAVGPLTKGVFWESTAVPDIRNQVAALAAGLAAELMSNTQTEYVI</sequence>
<dbReference type="EMBL" id="BMDZ01000054">
    <property type="protein sequence ID" value="GGB53476.1"/>
    <property type="molecule type" value="Genomic_DNA"/>
</dbReference>
<proteinExistence type="predicted"/>
<name>A0ABQ1IWC0_9PROT</name>
<keyword evidence="1" id="KW-0472">Membrane</keyword>
<evidence type="ECO:0000313" key="4">
    <source>
        <dbReference type="Proteomes" id="UP000603352"/>
    </source>
</evidence>
<dbReference type="Gene3D" id="3.50.50.60">
    <property type="entry name" value="FAD/NAD(P)-binding domain"/>
    <property type="match status" value="1"/>
</dbReference>
<dbReference type="RefSeq" id="WP_188580823.1">
    <property type="nucleotide sequence ID" value="NZ_BMDZ01000054.1"/>
</dbReference>
<dbReference type="InterPro" id="IPR052189">
    <property type="entry name" value="L-asp_N-monooxygenase_NS-form"/>
</dbReference>
<keyword evidence="1" id="KW-0812">Transmembrane</keyword>
<keyword evidence="4" id="KW-1185">Reference proteome</keyword>
<reference evidence="4" key="1">
    <citation type="journal article" date="2019" name="Int. J. Syst. Evol. Microbiol.">
        <title>The Global Catalogue of Microorganisms (GCM) 10K type strain sequencing project: providing services to taxonomists for standard genome sequencing and annotation.</title>
        <authorList>
            <consortium name="The Broad Institute Genomics Platform"/>
            <consortium name="The Broad Institute Genome Sequencing Center for Infectious Disease"/>
            <person name="Wu L."/>
            <person name="Ma J."/>
        </authorList>
    </citation>
    <scope>NUCLEOTIDE SEQUENCE [LARGE SCALE GENOMIC DNA]</scope>
    <source>
        <strain evidence="4">CGMCC 1.10188</strain>
    </source>
</reference>
<dbReference type="Pfam" id="PF13454">
    <property type="entry name" value="NAD_binding_9"/>
    <property type="match status" value="1"/>
</dbReference>
<dbReference type="PANTHER" id="PTHR40254">
    <property type="entry name" value="BLR0577 PROTEIN"/>
    <property type="match status" value="1"/>
</dbReference>
<dbReference type="InterPro" id="IPR036188">
    <property type="entry name" value="FAD/NAD-bd_sf"/>
</dbReference>
<evidence type="ECO:0000256" key="1">
    <source>
        <dbReference type="SAM" id="Phobius"/>
    </source>
</evidence>
<dbReference type="InterPro" id="IPR038732">
    <property type="entry name" value="HpyO/CreE_NAD-binding"/>
</dbReference>